<sequence length="64" mass="7475">MHTIKLWVLLNKIEEIEKSAISRSTLGTWSLRHWDLPWHDNNSQHLEVGGRGRCRASAPLERWG</sequence>
<organism evidence="1">
    <name type="scientific">Rhizophora mucronata</name>
    <name type="common">Asiatic mangrove</name>
    <dbReference type="NCBI Taxonomy" id="61149"/>
    <lineage>
        <taxon>Eukaryota</taxon>
        <taxon>Viridiplantae</taxon>
        <taxon>Streptophyta</taxon>
        <taxon>Embryophyta</taxon>
        <taxon>Tracheophyta</taxon>
        <taxon>Spermatophyta</taxon>
        <taxon>Magnoliopsida</taxon>
        <taxon>eudicotyledons</taxon>
        <taxon>Gunneridae</taxon>
        <taxon>Pentapetalae</taxon>
        <taxon>rosids</taxon>
        <taxon>fabids</taxon>
        <taxon>Malpighiales</taxon>
        <taxon>Rhizophoraceae</taxon>
        <taxon>Rhizophora</taxon>
    </lineage>
</organism>
<reference evidence="1" key="1">
    <citation type="submission" date="2018-02" db="EMBL/GenBank/DDBJ databases">
        <title>Rhizophora mucronata_Transcriptome.</title>
        <authorList>
            <person name="Meera S.P."/>
            <person name="Sreeshan A."/>
            <person name="Augustine A."/>
        </authorList>
    </citation>
    <scope>NUCLEOTIDE SEQUENCE</scope>
    <source>
        <tissue evidence="1">Leaf</tissue>
    </source>
</reference>
<protein>
    <submittedName>
        <fullName evidence="1">Uncharacterized protein</fullName>
    </submittedName>
</protein>
<accession>A0A2P2L1U5</accession>
<proteinExistence type="predicted"/>
<dbReference type="AlphaFoldDB" id="A0A2P2L1U5"/>
<dbReference type="EMBL" id="GGEC01031460">
    <property type="protein sequence ID" value="MBX11944.1"/>
    <property type="molecule type" value="Transcribed_RNA"/>
</dbReference>
<name>A0A2P2L1U5_RHIMU</name>
<evidence type="ECO:0000313" key="1">
    <source>
        <dbReference type="EMBL" id="MBX11944.1"/>
    </source>
</evidence>